<protein>
    <submittedName>
        <fullName evidence="2">Uncharacterized protein</fullName>
    </submittedName>
</protein>
<evidence type="ECO:0000256" key="1">
    <source>
        <dbReference type="SAM" id="SignalP"/>
    </source>
</evidence>
<keyword evidence="3" id="KW-1185">Reference proteome</keyword>
<reference evidence="2 3" key="2">
    <citation type="submission" date="2018-07" db="EMBL/GenBank/DDBJ databases">
        <title>Pontibacter sp. 2b14 genomic sequence and assembly.</title>
        <authorList>
            <person name="Du Z.-J."/>
        </authorList>
    </citation>
    <scope>NUCLEOTIDE SEQUENCE [LARGE SCALE GENOMIC DNA]</scope>
    <source>
        <strain evidence="2 3">2b14</strain>
    </source>
</reference>
<keyword evidence="1" id="KW-0732">Signal</keyword>
<proteinExistence type="predicted"/>
<gene>
    <name evidence="2" type="ORF">DP923_06870</name>
</gene>
<comment type="caution">
    <text evidence="2">The sequence shown here is derived from an EMBL/GenBank/DDBJ whole genome shotgun (WGS) entry which is preliminary data.</text>
</comment>
<accession>A0A364RFB3</accession>
<evidence type="ECO:0000313" key="3">
    <source>
        <dbReference type="Proteomes" id="UP000251692"/>
    </source>
</evidence>
<dbReference type="AlphaFoldDB" id="A0A364RFB3"/>
<reference evidence="2 3" key="1">
    <citation type="submission" date="2018-06" db="EMBL/GenBank/DDBJ databases">
        <authorList>
            <person name="Liu Z.-W."/>
        </authorList>
    </citation>
    <scope>NUCLEOTIDE SEQUENCE [LARGE SCALE GENOMIC DNA]</scope>
    <source>
        <strain evidence="2 3">2b14</strain>
    </source>
</reference>
<dbReference type="RefSeq" id="WP_112305107.1">
    <property type="nucleotide sequence ID" value="NZ_QMDV01000002.1"/>
</dbReference>
<feature type="chain" id="PRO_5016662518" evidence="1">
    <location>
        <begin position="21"/>
        <end position="140"/>
    </location>
</feature>
<dbReference type="Proteomes" id="UP000251692">
    <property type="component" value="Unassembled WGS sequence"/>
</dbReference>
<name>A0A364RFB3_9BACT</name>
<feature type="signal peptide" evidence="1">
    <location>
        <begin position="1"/>
        <end position="20"/>
    </location>
</feature>
<sequence>MKKLLVIAFVMFSFVTVSSAKNSSITAEQRAKNLSDQMIRELRLNNFQANKVREINLEVADQMLEIEEQYAGDQNKIDELCKNVCSKRDVALEKVLSTVQYNNYFGNRKAFNSFDREFVAKASIPTNNVVAGNEASASIR</sequence>
<dbReference type="EMBL" id="QMDV01000002">
    <property type="protein sequence ID" value="RAU82957.1"/>
    <property type="molecule type" value="Genomic_DNA"/>
</dbReference>
<evidence type="ECO:0000313" key="2">
    <source>
        <dbReference type="EMBL" id="RAU82957.1"/>
    </source>
</evidence>
<organism evidence="2 3">
    <name type="scientific">Pontibacter arcticus</name>
    <dbReference type="NCBI Taxonomy" id="2080288"/>
    <lineage>
        <taxon>Bacteria</taxon>
        <taxon>Pseudomonadati</taxon>
        <taxon>Bacteroidota</taxon>
        <taxon>Cytophagia</taxon>
        <taxon>Cytophagales</taxon>
        <taxon>Hymenobacteraceae</taxon>
        <taxon>Pontibacter</taxon>
    </lineage>
</organism>
<dbReference type="OrthoDB" id="893112at2"/>